<evidence type="ECO:0000256" key="1">
    <source>
        <dbReference type="ARBA" id="ARBA00022980"/>
    </source>
</evidence>
<organism evidence="5 6">
    <name type="scientific">Candidatus Hodgkinia cicadicola</name>
    <dbReference type="NCBI Taxonomy" id="573658"/>
    <lineage>
        <taxon>Bacteria</taxon>
        <taxon>Pseudomonadati</taxon>
        <taxon>Pseudomonadota</taxon>
        <taxon>Alphaproteobacteria</taxon>
        <taxon>Hyphomicrobiales</taxon>
        <taxon>Candidatus Hodgkinia</taxon>
    </lineage>
</organism>
<dbReference type="HAMAP" id="MF_01367">
    <property type="entry name" value="Ribosomal_uL14"/>
    <property type="match status" value="1"/>
</dbReference>
<dbReference type="EMBL" id="NXGP01000058">
    <property type="protein sequence ID" value="PIM95729.1"/>
    <property type="molecule type" value="Genomic_DNA"/>
</dbReference>
<gene>
    <name evidence="3 5" type="primary">rplN</name>
    <name evidence="5" type="ORF">trycra_110</name>
</gene>
<sequence>MIFPRTIIKVTDNSGIKFVRCIKVMGSTNKRCANCGELIKASVISVHTGSKIKRGDVVDALIVRCIRQVKRGLGCIKFNENSVIILNDKLEPLGSRIFGSVLRELKDVNQKVFSLANDII</sequence>
<evidence type="ECO:0000256" key="2">
    <source>
        <dbReference type="ARBA" id="ARBA00023274"/>
    </source>
</evidence>
<comment type="subunit">
    <text evidence="3">Part of the 50S ribosomal subunit. Forms a cluster with proteins L3 and L19. In the 70S ribosome, L14 and L19 interact and together make contacts with the 16S rRNA in bridges B5 and B8.</text>
</comment>
<keyword evidence="3" id="KW-0699">rRNA-binding</keyword>
<dbReference type="PANTHER" id="PTHR11761:SF3">
    <property type="entry name" value="LARGE RIBOSOMAL SUBUNIT PROTEIN UL14M"/>
    <property type="match status" value="1"/>
</dbReference>
<evidence type="ECO:0000313" key="5">
    <source>
        <dbReference type="EMBL" id="PIM95729.1"/>
    </source>
</evidence>
<reference evidence="5" key="1">
    <citation type="submission" date="2017-09" db="EMBL/GenBank/DDBJ databases">
        <authorList>
            <person name="Campbell M.A."/>
            <person name="Lukasik P."/>
            <person name="Simon C."/>
            <person name="McCutcheon J.P."/>
        </authorList>
    </citation>
    <scope>NUCLEOTIDE SEQUENCE [LARGE SCALE GENOMIC DNA]</scope>
    <source>
        <strain evidence="5">TRYCRA</strain>
    </source>
</reference>
<dbReference type="SMART" id="SM01374">
    <property type="entry name" value="Ribosomal_L14"/>
    <property type="match status" value="1"/>
</dbReference>
<dbReference type="Proteomes" id="UP000228979">
    <property type="component" value="Unassembled WGS sequence"/>
</dbReference>
<comment type="similarity">
    <text evidence="3 4">Belongs to the universal ribosomal protein uL14 family.</text>
</comment>
<evidence type="ECO:0000313" key="6">
    <source>
        <dbReference type="Proteomes" id="UP000228979"/>
    </source>
</evidence>
<dbReference type="SUPFAM" id="SSF50193">
    <property type="entry name" value="Ribosomal protein L14"/>
    <property type="match status" value="1"/>
</dbReference>
<dbReference type="CDD" id="cd00337">
    <property type="entry name" value="Ribosomal_uL14"/>
    <property type="match status" value="1"/>
</dbReference>
<protein>
    <recommendedName>
        <fullName evidence="3">Large ribosomal subunit protein uL14</fullName>
    </recommendedName>
</protein>
<dbReference type="Pfam" id="PF00238">
    <property type="entry name" value="Ribosomal_L14"/>
    <property type="match status" value="1"/>
</dbReference>
<comment type="function">
    <text evidence="3">Binds to 23S rRNA. Forms part of two intersubunit bridges in the 70S ribosome.</text>
</comment>
<keyword evidence="2 3" id="KW-0687">Ribonucleoprotein</keyword>
<dbReference type="PANTHER" id="PTHR11761">
    <property type="entry name" value="50S/60S RIBOSOMAL PROTEIN L14/L23"/>
    <property type="match status" value="1"/>
</dbReference>
<evidence type="ECO:0000256" key="3">
    <source>
        <dbReference type="HAMAP-Rule" id="MF_01367"/>
    </source>
</evidence>
<dbReference type="InterPro" id="IPR000218">
    <property type="entry name" value="Ribosomal_uL14"/>
</dbReference>
<evidence type="ECO:0000256" key="4">
    <source>
        <dbReference type="RuleBase" id="RU003949"/>
    </source>
</evidence>
<dbReference type="InterPro" id="IPR036853">
    <property type="entry name" value="Ribosomal_uL14_sf"/>
</dbReference>
<keyword evidence="3" id="KW-0694">RNA-binding</keyword>
<accession>A0ABX4MGE1</accession>
<proteinExistence type="inferred from homology"/>
<comment type="caution">
    <text evidence="5">The sequence shown here is derived from an EMBL/GenBank/DDBJ whole genome shotgun (WGS) entry which is preliminary data.</text>
</comment>
<dbReference type="Gene3D" id="2.40.150.20">
    <property type="entry name" value="Ribosomal protein L14"/>
    <property type="match status" value="1"/>
</dbReference>
<name>A0ABX4MGE1_9HYPH</name>
<dbReference type="GO" id="GO:0005840">
    <property type="term" value="C:ribosome"/>
    <property type="evidence" value="ECO:0007669"/>
    <property type="project" value="UniProtKB-KW"/>
</dbReference>
<keyword evidence="6" id="KW-1185">Reference proteome</keyword>
<keyword evidence="1 3" id="KW-0689">Ribosomal protein</keyword>